<comment type="catalytic activity">
    <reaction evidence="16">
        <text>5alpha-pregnane-3,20-dione + NADP(+) = progesterone + NADPH + H(+)</text>
        <dbReference type="Rhea" id="RHEA:21952"/>
        <dbReference type="ChEBI" id="CHEBI:15378"/>
        <dbReference type="ChEBI" id="CHEBI:17026"/>
        <dbReference type="ChEBI" id="CHEBI:28952"/>
        <dbReference type="ChEBI" id="CHEBI:57783"/>
        <dbReference type="ChEBI" id="CHEBI:58349"/>
        <dbReference type="EC" id="1.3.1.22"/>
    </reaction>
    <physiologicalReaction direction="right-to-left" evidence="16">
        <dbReference type="Rhea" id="RHEA:21954"/>
    </physiologicalReaction>
</comment>
<comment type="catalytic activity">
    <reaction evidence="15 18">
        <text>a 3-oxo-5alpha-steroid + NADP(+) = a 3-oxo-Delta(4)-steroid + NADPH + H(+)</text>
        <dbReference type="Rhea" id="RHEA:54384"/>
        <dbReference type="ChEBI" id="CHEBI:13601"/>
        <dbReference type="ChEBI" id="CHEBI:15378"/>
        <dbReference type="ChEBI" id="CHEBI:47909"/>
        <dbReference type="ChEBI" id="CHEBI:57783"/>
        <dbReference type="ChEBI" id="CHEBI:58349"/>
        <dbReference type="EC" id="1.3.1.22"/>
    </reaction>
</comment>
<dbReference type="AlphaFoldDB" id="A0A1L8G8B0"/>
<dbReference type="PaxDb" id="8355-A0A1L8G8B0"/>
<dbReference type="RefSeq" id="XP_041418686.1">
    <property type="nucleotide sequence ID" value="XM_041562752.1"/>
</dbReference>
<evidence type="ECO:0000256" key="1">
    <source>
        <dbReference type="ARBA" id="ARBA00004154"/>
    </source>
</evidence>
<dbReference type="PANTHER" id="PTHR10556:SF37">
    <property type="entry name" value="3-OXO-5-ALPHA-STEROID 4-DEHYDROGENASE 2"/>
    <property type="match status" value="1"/>
</dbReference>
<keyword evidence="7" id="KW-0492">Microsome</keyword>
<dbReference type="GO" id="GO:0006702">
    <property type="term" value="P:androgen biosynthetic process"/>
    <property type="evidence" value="ECO:0000318"/>
    <property type="project" value="GO_Central"/>
</dbReference>
<dbReference type="OMA" id="PEEWYTD"/>
<evidence type="ECO:0000256" key="4">
    <source>
        <dbReference type="ARBA" id="ARBA00022692"/>
    </source>
</evidence>
<evidence type="ECO:0000259" key="19">
    <source>
        <dbReference type="Pfam" id="PF02544"/>
    </source>
</evidence>
<dbReference type="CTD" id="108716702"/>
<evidence type="ECO:0000256" key="9">
    <source>
        <dbReference type="ARBA" id="ARBA00022928"/>
    </source>
</evidence>
<feature type="domain" description="3-oxo-5-alpha-steroid 4-dehydrogenase C-terminal" evidence="19">
    <location>
        <begin position="106"/>
        <end position="254"/>
    </location>
</feature>
<keyword evidence="13 18" id="KW-0472">Membrane</keyword>
<dbReference type="GO" id="GO:0043025">
    <property type="term" value="C:neuronal cell body"/>
    <property type="evidence" value="ECO:0000318"/>
    <property type="project" value="GO_Central"/>
</dbReference>
<evidence type="ECO:0000256" key="3">
    <source>
        <dbReference type="ARBA" id="ARBA00007742"/>
    </source>
</evidence>
<dbReference type="OrthoDB" id="5788137at2759"/>
<evidence type="ECO:0000256" key="8">
    <source>
        <dbReference type="ARBA" id="ARBA00022857"/>
    </source>
</evidence>
<feature type="transmembrane region" description="Helical" evidence="18">
    <location>
        <begin position="201"/>
        <end position="224"/>
    </location>
</feature>
<evidence type="ECO:0000256" key="6">
    <source>
        <dbReference type="ARBA" id="ARBA00022824"/>
    </source>
</evidence>
<sequence>MQCNQDMDYYMSLCLAIISILFLIRQFTYPAAYGKHVVTGKKQTYFMVPAKYGWFIQELPSFLVPVVVILYRQQCSSLGCKMLSFMFCGHYFHRTFIYSAFTRGRPSPIRIVLMAVVFCTYNGFLQGHCMIYVATYPKDWCMDLRFLSGVLIFCLGMGINIHSDHILRKLRKPSEVAYKIPQGGMFNYVSGANYLGEIVEWFGYAVATWSLPGFAFAFFTLCCIGPRACHHHKFYLQSFKDYPPERKALIPFIF</sequence>
<keyword evidence="20" id="KW-1185">Reference proteome</keyword>
<proteinExistence type="inferred from homology"/>
<comment type="similarity">
    <text evidence="3 18">Belongs to the steroid 5-alpha reductase family.</text>
</comment>
<evidence type="ECO:0000256" key="11">
    <source>
        <dbReference type="ARBA" id="ARBA00023002"/>
    </source>
</evidence>
<dbReference type="Proteomes" id="UP000186698">
    <property type="component" value="Chromosome 5L"/>
</dbReference>
<keyword evidence="9" id="KW-0726">Sexual differentiation</keyword>
<keyword evidence="6" id="KW-0256">Endoplasmic reticulum</keyword>
<evidence type="ECO:0000313" key="23">
    <source>
        <dbReference type="RefSeq" id="XP_041418686.1"/>
    </source>
</evidence>
<keyword evidence="8" id="KW-0521">NADP</keyword>
<dbReference type="PANTHER" id="PTHR10556">
    <property type="entry name" value="3-OXO-5-ALPHA-STEROID 4-DEHYDROGENASE"/>
    <property type="match status" value="1"/>
</dbReference>
<dbReference type="Bgee" id="108716702">
    <property type="expression patterns" value="Expressed in testis and 2 other cell types or tissues"/>
</dbReference>
<dbReference type="AGR" id="Xenbase:XB-GENE-6488238"/>
<keyword evidence="12" id="KW-0443">Lipid metabolism</keyword>
<feature type="transmembrane region" description="Helical" evidence="18">
    <location>
        <begin position="52"/>
        <end position="71"/>
    </location>
</feature>
<evidence type="ECO:0000256" key="12">
    <source>
        <dbReference type="ARBA" id="ARBA00023098"/>
    </source>
</evidence>
<protein>
    <recommendedName>
        <fullName evidence="18">3-oxo-5alpha-steroid 4-dehydrogenase (NADP(+))</fullName>
        <ecNumber evidence="18">1.3.1.22</ecNumber>
    </recommendedName>
</protein>
<dbReference type="PROSITE" id="PS50244">
    <property type="entry name" value="S5A_REDUCTASE"/>
    <property type="match status" value="1"/>
</dbReference>
<comment type="subcellular location">
    <subcellularLocation>
        <location evidence="2">Endoplasmic reticulum membrane</location>
        <topology evidence="2">Multi-pass membrane protein</topology>
    </subcellularLocation>
    <subcellularLocation>
        <location evidence="1">Microsome membrane</location>
        <topology evidence="1">Multi-pass membrane protein</topology>
    </subcellularLocation>
</comment>
<evidence type="ECO:0000256" key="15">
    <source>
        <dbReference type="ARBA" id="ARBA00048164"/>
    </source>
</evidence>
<organism evidence="21">
    <name type="scientific">Xenopus laevis</name>
    <name type="common">African clawed frog</name>
    <dbReference type="NCBI Taxonomy" id="8355"/>
    <lineage>
        <taxon>Eukaryota</taxon>
        <taxon>Metazoa</taxon>
        <taxon>Chordata</taxon>
        <taxon>Craniata</taxon>
        <taxon>Vertebrata</taxon>
        <taxon>Euteleostomi</taxon>
        <taxon>Amphibia</taxon>
        <taxon>Batrachia</taxon>
        <taxon>Anura</taxon>
        <taxon>Pipoidea</taxon>
        <taxon>Pipidae</taxon>
        <taxon>Xenopodinae</taxon>
        <taxon>Xenopus</taxon>
        <taxon>Xenopus</taxon>
    </lineage>
</organism>
<evidence type="ECO:0000256" key="14">
    <source>
        <dbReference type="ARBA" id="ARBA00045549"/>
    </source>
</evidence>
<dbReference type="RefSeq" id="XP_041418685.1">
    <property type="nucleotide sequence ID" value="XM_041562751.1"/>
</dbReference>
<evidence type="ECO:0000313" key="21">
    <source>
        <dbReference type="RefSeq" id="XP_018118564.1"/>
    </source>
</evidence>
<evidence type="ECO:0000256" key="18">
    <source>
        <dbReference type="PIRNR" id="PIRNR015596"/>
    </source>
</evidence>
<accession>A0A1L8G8B0</accession>
<reference evidence="21" key="1">
    <citation type="submission" date="2022-04" db="UniProtKB">
        <authorList>
            <consortium name="RefSeq"/>
        </authorList>
    </citation>
    <scope>IDENTIFICATION</scope>
    <source>
        <strain evidence="21 22">J_2021</strain>
        <tissue evidence="21 22">Erythrocytes</tissue>
    </source>
</reference>
<dbReference type="InterPro" id="IPR039357">
    <property type="entry name" value="SRD5A/TECR"/>
</dbReference>
<dbReference type="GO" id="GO:0008584">
    <property type="term" value="P:male gonad development"/>
    <property type="evidence" value="ECO:0000318"/>
    <property type="project" value="GO_Central"/>
</dbReference>
<dbReference type="GO" id="GO:0005789">
    <property type="term" value="C:endoplasmic reticulum membrane"/>
    <property type="evidence" value="ECO:0007669"/>
    <property type="project" value="UniProtKB-SubCell"/>
</dbReference>
<comment type="catalytic activity">
    <reaction evidence="17">
        <text>17beta-hydroxy-5alpha-androstan-3-one + NADP(+) = testosterone + NADPH + H(+)</text>
        <dbReference type="Rhea" id="RHEA:50820"/>
        <dbReference type="ChEBI" id="CHEBI:15378"/>
        <dbReference type="ChEBI" id="CHEBI:16330"/>
        <dbReference type="ChEBI" id="CHEBI:17347"/>
        <dbReference type="ChEBI" id="CHEBI:57783"/>
        <dbReference type="ChEBI" id="CHEBI:58349"/>
        <dbReference type="EC" id="1.3.1.22"/>
    </reaction>
    <physiologicalReaction direction="right-to-left" evidence="17">
        <dbReference type="Rhea" id="RHEA:50822"/>
    </physiologicalReaction>
</comment>
<evidence type="ECO:0000256" key="17">
    <source>
        <dbReference type="ARBA" id="ARBA00049397"/>
    </source>
</evidence>
<gene>
    <name evidence="21 22 23 24" type="primary">srd5a2.L</name>
</gene>
<keyword evidence="10 18" id="KW-1133">Transmembrane helix</keyword>
<evidence type="ECO:0000256" key="13">
    <source>
        <dbReference type="ARBA" id="ARBA00023136"/>
    </source>
</evidence>
<keyword evidence="5" id="KW-0221">Differentiation</keyword>
<feature type="transmembrane region" description="Helical" evidence="18">
    <location>
        <begin position="12"/>
        <end position="32"/>
    </location>
</feature>
<dbReference type="PIRSF" id="PIRSF015596">
    <property type="entry name" value="5_alpha-SR2"/>
    <property type="match status" value="1"/>
</dbReference>
<dbReference type="GO" id="GO:0003865">
    <property type="term" value="F:3-oxo-5-alpha-steroid 4-dehydrogenase activity"/>
    <property type="evidence" value="ECO:0000318"/>
    <property type="project" value="GO_Central"/>
</dbReference>
<name>A0A1L8G8B0_XENLA</name>
<evidence type="ECO:0000256" key="2">
    <source>
        <dbReference type="ARBA" id="ARBA00004477"/>
    </source>
</evidence>
<feature type="transmembrane region" description="Helical" evidence="18">
    <location>
        <begin position="107"/>
        <end position="125"/>
    </location>
</feature>
<dbReference type="Pfam" id="PF02544">
    <property type="entry name" value="Steroid_dh"/>
    <property type="match status" value="1"/>
</dbReference>
<evidence type="ECO:0000256" key="5">
    <source>
        <dbReference type="ARBA" id="ARBA00022782"/>
    </source>
</evidence>
<dbReference type="GO" id="GO:0047751">
    <property type="term" value="F:3-oxo-5-alpha-steroid 4-dehydrogenase (NADP+) activity"/>
    <property type="evidence" value="ECO:0007669"/>
    <property type="project" value="UniProtKB-EC"/>
</dbReference>
<dbReference type="InterPro" id="IPR016636">
    <property type="entry name" value="3-oxo-5-alpha-steroid_4-DH"/>
</dbReference>
<dbReference type="GO" id="GO:0030154">
    <property type="term" value="P:cell differentiation"/>
    <property type="evidence" value="ECO:0007669"/>
    <property type="project" value="UniProtKB-KW"/>
</dbReference>
<evidence type="ECO:0000256" key="7">
    <source>
        <dbReference type="ARBA" id="ARBA00022848"/>
    </source>
</evidence>
<keyword evidence="4 18" id="KW-0812">Transmembrane</keyword>
<dbReference type="RefSeq" id="XP_018118564.1">
    <property type="nucleotide sequence ID" value="XM_018263075.2"/>
</dbReference>
<dbReference type="Gene3D" id="1.20.120.1630">
    <property type="match status" value="1"/>
</dbReference>
<feature type="transmembrane region" description="Helical" evidence="18">
    <location>
        <begin position="146"/>
        <end position="163"/>
    </location>
</feature>
<feature type="transmembrane region" description="Helical" evidence="18">
    <location>
        <begin position="83"/>
        <end position="101"/>
    </location>
</feature>
<evidence type="ECO:0000313" key="20">
    <source>
        <dbReference type="Proteomes" id="UP000186698"/>
    </source>
</evidence>
<evidence type="ECO:0000313" key="24">
    <source>
        <dbReference type="Xenbase" id="XB-GENE-6488238"/>
    </source>
</evidence>
<dbReference type="InterPro" id="IPR001104">
    <property type="entry name" value="3-oxo-5_a-steroid_4-DH_C"/>
</dbReference>
<dbReference type="Xenbase" id="XB-GENE-6488238">
    <property type="gene designation" value="srd5a2.L"/>
</dbReference>
<evidence type="ECO:0000256" key="10">
    <source>
        <dbReference type="ARBA" id="ARBA00022989"/>
    </source>
</evidence>
<evidence type="ECO:0000256" key="16">
    <source>
        <dbReference type="ARBA" id="ARBA00048292"/>
    </source>
</evidence>
<evidence type="ECO:0000313" key="22">
    <source>
        <dbReference type="RefSeq" id="XP_041418685.1"/>
    </source>
</evidence>
<dbReference type="STRING" id="8355.A0A1L8G8B0"/>
<dbReference type="GeneID" id="108716702"/>
<comment type="function">
    <text evidence="14">Converts testosterone (T) into 5-alpha-dihydrotestosterone (DHT) and progesterone or corticosterone into their corresponding 5-alpha-3-oxosteroids. It plays a central role in sexual differentiation and androgen physiology.</text>
</comment>
<dbReference type="FunFam" id="1.20.120.1630:FF:000002">
    <property type="entry name" value="Steroid 5 alpha-reductase 1"/>
    <property type="match status" value="1"/>
</dbReference>
<keyword evidence="11" id="KW-0560">Oxidoreductase</keyword>
<dbReference type="EC" id="1.3.1.22" evidence="18"/>
<dbReference type="KEGG" id="xla:108716702"/>